<dbReference type="PANTHER" id="PTHR15034:SF5">
    <property type="entry name" value="DEATH DOMAIN-CONTAINING PROTEIN CRADD"/>
    <property type="match status" value="1"/>
</dbReference>
<feature type="domain" description="CARD" evidence="1">
    <location>
        <begin position="1"/>
        <end position="90"/>
    </location>
</feature>
<sequence>MRSQFWLKIQSQWNRIICDVHVATVLDSLMGKLVISFDEYERISKQETETDKARKLLEILKYKDDQQYDSFLAALNENKYGYIADAIREANIPNTSLETGELLVSMTLNTISYIKTCK</sequence>
<dbReference type="CDD" id="cd01671">
    <property type="entry name" value="CARD"/>
    <property type="match status" value="1"/>
</dbReference>
<evidence type="ECO:0000259" key="1">
    <source>
        <dbReference type="PROSITE" id="PS50209"/>
    </source>
</evidence>
<organism evidence="2 3">
    <name type="scientific">Sinanodonta woodiana</name>
    <name type="common">Chinese pond mussel</name>
    <name type="synonym">Anodonta woodiana</name>
    <dbReference type="NCBI Taxonomy" id="1069815"/>
    <lineage>
        <taxon>Eukaryota</taxon>
        <taxon>Metazoa</taxon>
        <taxon>Spiralia</taxon>
        <taxon>Lophotrochozoa</taxon>
        <taxon>Mollusca</taxon>
        <taxon>Bivalvia</taxon>
        <taxon>Autobranchia</taxon>
        <taxon>Heteroconchia</taxon>
        <taxon>Palaeoheterodonta</taxon>
        <taxon>Unionida</taxon>
        <taxon>Unionoidea</taxon>
        <taxon>Unionidae</taxon>
        <taxon>Unioninae</taxon>
        <taxon>Sinanodonta</taxon>
    </lineage>
</organism>
<dbReference type="Pfam" id="PF00619">
    <property type="entry name" value="CARD"/>
    <property type="match status" value="1"/>
</dbReference>
<dbReference type="InterPro" id="IPR037939">
    <property type="entry name" value="CRADD"/>
</dbReference>
<dbReference type="PANTHER" id="PTHR15034">
    <property type="entry name" value="DEATH DOMAIN-CONTAINING PROTEIN CRADD"/>
    <property type="match status" value="1"/>
</dbReference>
<dbReference type="InterPro" id="IPR011029">
    <property type="entry name" value="DEATH-like_dom_sf"/>
</dbReference>
<dbReference type="AlphaFoldDB" id="A0ABD3V465"/>
<protein>
    <recommendedName>
        <fullName evidence="1">CARD domain-containing protein</fullName>
    </recommendedName>
</protein>
<keyword evidence="3" id="KW-1185">Reference proteome</keyword>
<dbReference type="InterPro" id="IPR001315">
    <property type="entry name" value="CARD"/>
</dbReference>
<dbReference type="EMBL" id="JBJQND010000013">
    <property type="protein sequence ID" value="KAL3856449.1"/>
    <property type="molecule type" value="Genomic_DNA"/>
</dbReference>
<comment type="caution">
    <text evidence="2">The sequence shown here is derived from an EMBL/GenBank/DDBJ whole genome shotgun (WGS) entry which is preliminary data.</text>
</comment>
<evidence type="ECO:0000313" key="2">
    <source>
        <dbReference type="EMBL" id="KAL3856449.1"/>
    </source>
</evidence>
<gene>
    <name evidence="2" type="ORF">ACJMK2_011206</name>
</gene>
<evidence type="ECO:0000313" key="3">
    <source>
        <dbReference type="Proteomes" id="UP001634394"/>
    </source>
</evidence>
<accession>A0ABD3V465</accession>
<dbReference type="SUPFAM" id="SSF47986">
    <property type="entry name" value="DEATH domain"/>
    <property type="match status" value="1"/>
</dbReference>
<dbReference type="Gene3D" id="1.10.533.10">
    <property type="entry name" value="Death Domain, Fas"/>
    <property type="match status" value="1"/>
</dbReference>
<dbReference type="PROSITE" id="PS50209">
    <property type="entry name" value="CARD"/>
    <property type="match status" value="1"/>
</dbReference>
<proteinExistence type="predicted"/>
<dbReference type="SMART" id="SM00114">
    <property type="entry name" value="CARD"/>
    <property type="match status" value="1"/>
</dbReference>
<name>A0ABD3V465_SINWO</name>
<dbReference type="Proteomes" id="UP001634394">
    <property type="component" value="Unassembled WGS sequence"/>
</dbReference>
<reference evidence="2 3" key="1">
    <citation type="submission" date="2024-11" db="EMBL/GenBank/DDBJ databases">
        <title>Chromosome-level genome assembly of the freshwater bivalve Anodonta woodiana.</title>
        <authorList>
            <person name="Chen X."/>
        </authorList>
    </citation>
    <scope>NUCLEOTIDE SEQUENCE [LARGE SCALE GENOMIC DNA]</scope>
    <source>
        <strain evidence="2">MN2024</strain>
        <tissue evidence="2">Gills</tissue>
    </source>
</reference>